<dbReference type="RefSeq" id="WP_378579577.1">
    <property type="nucleotide sequence ID" value="NZ_JBHSFQ010000039.1"/>
</dbReference>
<evidence type="ECO:0000256" key="2">
    <source>
        <dbReference type="ARBA" id="ARBA00022692"/>
    </source>
</evidence>
<feature type="transmembrane region" description="Helical" evidence="5">
    <location>
        <begin position="196"/>
        <end position="218"/>
    </location>
</feature>
<feature type="transmembrane region" description="Helical" evidence="5">
    <location>
        <begin position="259"/>
        <end position="281"/>
    </location>
</feature>
<dbReference type="Pfam" id="PF01758">
    <property type="entry name" value="SBF"/>
    <property type="match status" value="1"/>
</dbReference>
<keyword evidence="3 5" id="KW-1133">Transmembrane helix</keyword>
<dbReference type="Proteomes" id="UP001595923">
    <property type="component" value="Unassembled WGS sequence"/>
</dbReference>
<comment type="subcellular location">
    <subcellularLocation>
        <location evidence="1">Membrane</location>
        <topology evidence="1">Multi-pass membrane protein</topology>
    </subcellularLocation>
</comment>
<gene>
    <name evidence="6" type="ORF">ACFO4E_27060</name>
</gene>
<dbReference type="InterPro" id="IPR002657">
    <property type="entry name" value="BilAc:Na_symport/Acr3"/>
</dbReference>
<proteinExistence type="predicted"/>
<feature type="transmembrane region" description="Helical" evidence="5">
    <location>
        <begin position="68"/>
        <end position="87"/>
    </location>
</feature>
<keyword evidence="2 5" id="KW-0812">Transmembrane</keyword>
<feature type="transmembrane region" description="Helical" evidence="5">
    <location>
        <begin position="99"/>
        <end position="126"/>
    </location>
</feature>
<evidence type="ECO:0000256" key="1">
    <source>
        <dbReference type="ARBA" id="ARBA00004141"/>
    </source>
</evidence>
<evidence type="ECO:0000256" key="5">
    <source>
        <dbReference type="SAM" id="Phobius"/>
    </source>
</evidence>
<reference evidence="7" key="1">
    <citation type="journal article" date="2019" name="Int. J. Syst. Evol. Microbiol.">
        <title>The Global Catalogue of Microorganisms (GCM) 10K type strain sequencing project: providing services to taxonomists for standard genome sequencing and annotation.</title>
        <authorList>
            <consortium name="The Broad Institute Genomics Platform"/>
            <consortium name="The Broad Institute Genome Sequencing Center for Infectious Disease"/>
            <person name="Wu L."/>
            <person name="Ma J."/>
        </authorList>
    </citation>
    <scope>NUCLEOTIDE SEQUENCE [LARGE SCALE GENOMIC DNA]</scope>
    <source>
        <strain evidence="7">XZYJ18</strain>
    </source>
</reference>
<accession>A0ABV9E4E4</accession>
<evidence type="ECO:0000313" key="7">
    <source>
        <dbReference type="Proteomes" id="UP001595923"/>
    </source>
</evidence>
<name>A0ABV9E4E4_9ACTN</name>
<organism evidence="6 7">
    <name type="scientific">Nocardiopsis mangrovi</name>
    <dbReference type="NCBI Taxonomy" id="1179818"/>
    <lineage>
        <taxon>Bacteria</taxon>
        <taxon>Bacillati</taxon>
        <taxon>Actinomycetota</taxon>
        <taxon>Actinomycetes</taxon>
        <taxon>Streptosporangiales</taxon>
        <taxon>Nocardiopsidaceae</taxon>
        <taxon>Nocardiopsis</taxon>
    </lineage>
</organism>
<feature type="transmembrane region" description="Helical" evidence="5">
    <location>
        <begin position="169"/>
        <end position="190"/>
    </location>
</feature>
<feature type="transmembrane region" description="Helical" evidence="5">
    <location>
        <begin position="39"/>
        <end position="62"/>
    </location>
</feature>
<comment type="caution">
    <text evidence="6">The sequence shown here is derived from an EMBL/GenBank/DDBJ whole genome shotgun (WGS) entry which is preliminary data.</text>
</comment>
<sequence>MDPVLATIALPAVLAVIMLGLGMSLTAADFARLLSHPRVVLLCLGCQIVVLPLACLGLVLLFDPAPPLAVGMLLLAASPGGTMASLYSHLFGGNVALNVALTAANSLIAVVTLPIITNLALAHFLGDDGTLGLQGDKVVQVFAVVLVPVAVGMLIRARRAGFAARMERPVKAASVLALAALITGAIAQEWARIGDYIVAVGAMVLIFNVLSLATGYWVPRWAGAGRPEAIASSMEIGVHNSTLALAIALSPALLDNTEVAVPVAVYGIVMLFTAAANGFILDRRHTRRRDRPGKEGASSHDSGM</sequence>
<dbReference type="EMBL" id="JBHSFQ010000039">
    <property type="protein sequence ID" value="MFC4565533.1"/>
    <property type="molecule type" value="Genomic_DNA"/>
</dbReference>
<dbReference type="PANTHER" id="PTHR10361:SF24">
    <property type="entry name" value="P3 PROTEIN"/>
    <property type="match status" value="1"/>
</dbReference>
<feature type="transmembrane region" description="Helical" evidence="5">
    <location>
        <begin position="230"/>
        <end position="253"/>
    </location>
</feature>
<feature type="transmembrane region" description="Helical" evidence="5">
    <location>
        <begin position="6"/>
        <end position="27"/>
    </location>
</feature>
<evidence type="ECO:0000256" key="3">
    <source>
        <dbReference type="ARBA" id="ARBA00022989"/>
    </source>
</evidence>
<keyword evidence="4 5" id="KW-0472">Membrane</keyword>
<feature type="transmembrane region" description="Helical" evidence="5">
    <location>
        <begin position="138"/>
        <end position="157"/>
    </location>
</feature>
<protein>
    <submittedName>
        <fullName evidence="6">Bile acid:sodium symporter family protein</fullName>
    </submittedName>
</protein>
<keyword evidence="7" id="KW-1185">Reference proteome</keyword>
<dbReference type="InterPro" id="IPR038770">
    <property type="entry name" value="Na+/solute_symporter_sf"/>
</dbReference>
<dbReference type="PANTHER" id="PTHR10361">
    <property type="entry name" value="SODIUM-BILE ACID COTRANSPORTER"/>
    <property type="match status" value="1"/>
</dbReference>
<evidence type="ECO:0000256" key="4">
    <source>
        <dbReference type="ARBA" id="ARBA00023136"/>
    </source>
</evidence>
<dbReference type="Gene3D" id="1.20.1530.20">
    <property type="match status" value="1"/>
</dbReference>
<dbReference type="InterPro" id="IPR004710">
    <property type="entry name" value="Bilac:Na_transpt"/>
</dbReference>
<evidence type="ECO:0000313" key="6">
    <source>
        <dbReference type="EMBL" id="MFC4565533.1"/>
    </source>
</evidence>